<evidence type="ECO:0000259" key="1">
    <source>
        <dbReference type="Pfam" id="PF03159"/>
    </source>
</evidence>
<keyword evidence="3" id="KW-1185">Reference proteome</keyword>
<gene>
    <name evidence="2" type="ORF">PR048_025193</name>
</gene>
<dbReference type="InterPro" id="IPR027073">
    <property type="entry name" value="5_3_exoribonuclease"/>
</dbReference>
<dbReference type="CDD" id="cd18673">
    <property type="entry name" value="PIN_XRN1-2-like"/>
    <property type="match status" value="1"/>
</dbReference>
<proteinExistence type="predicted"/>
<dbReference type="Proteomes" id="UP001159363">
    <property type="component" value="Chromosome 9"/>
</dbReference>
<accession>A0ABQ9GQP3</accession>
<dbReference type="Pfam" id="PF03159">
    <property type="entry name" value="XRN_N"/>
    <property type="match status" value="1"/>
</dbReference>
<dbReference type="PANTHER" id="PTHR12341">
    <property type="entry name" value="5'-&gt;3' EXORIBONUCLEASE"/>
    <property type="match status" value="1"/>
</dbReference>
<reference evidence="2 3" key="1">
    <citation type="submission" date="2023-02" db="EMBL/GenBank/DDBJ databases">
        <title>LHISI_Scaffold_Assembly.</title>
        <authorList>
            <person name="Stuart O.P."/>
            <person name="Cleave R."/>
            <person name="Magrath M.J.L."/>
            <person name="Mikheyev A.S."/>
        </authorList>
    </citation>
    <scope>NUCLEOTIDE SEQUENCE [LARGE SCALE GENOMIC DNA]</scope>
    <source>
        <strain evidence="2">Daus_M_001</strain>
        <tissue evidence="2">Leg muscle</tissue>
    </source>
</reference>
<comment type="caution">
    <text evidence="2">The sequence shown here is derived from an EMBL/GenBank/DDBJ whole genome shotgun (WGS) entry which is preliminary data.</text>
</comment>
<dbReference type="Gene3D" id="3.40.50.12390">
    <property type="match status" value="2"/>
</dbReference>
<dbReference type="PANTHER" id="PTHR12341:SF41">
    <property type="entry name" value="5'-3' EXORIBONUCLEASE 2"/>
    <property type="match status" value="1"/>
</dbReference>
<protein>
    <recommendedName>
        <fullName evidence="1">Xrn1 N-terminal domain-containing protein</fullName>
    </recommendedName>
</protein>
<evidence type="ECO:0000313" key="3">
    <source>
        <dbReference type="Proteomes" id="UP001159363"/>
    </source>
</evidence>
<name>A0ABQ9GQP3_9NEOP</name>
<evidence type="ECO:0000313" key="2">
    <source>
        <dbReference type="EMBL" id="KAJ8874347.1"/>
    </source>
</evidence>
<organism evidence="2 3">
    <name type="scientific">Dryococelus australis</name>
    <dbReference type="NCBI Taxonomy" id="614101"/>
    <lineage>
        <taxon>Eukaryota</taxon>
        <taxon>Metazoa</taxon>
        <taxon>Ecdysozoa</taxon>
        <taxon>Arthropoda</taxon>
        <taxon>Hexapoda</taxon>
        <taxon>Insecta</taxon>
        <taxon>Pterygota</taxon>
        <taxon>Neoptera</taxon>
        <taxon>Polyneoptera</taxon>
        <taxon>Phasmatodea</taxon>
        <taxon>Verophasmatodea</taxon>
        <taxon>Anareolatae</taxon>
        <taxon>Phasmatidae</taxon>
        <taxon>Eurycanthinae</taxon>
        <taxon>Dryococelus</taxon>
    </lineage>
</organism>
<sequence>MMVAIFDCIDRLFTIVRPRKLLYMAIDGVAPRAKMNQQRSRRFRTAKESVEKIEEVARLRSELAAKGCFLPPEKPRGEHFDSNCITPGTPFMDRLSTCLHYYVHDRMNTNPAWKGIKVILSDANVPGEGEHKIMDYIRRQ</sequence>
<dbReference type="EMBL" id="JARBHB010000010">
    <property type="protein sequence ID" value="KAJ8874347.1"/>
    <property type="molecule type" value="Genomic_DNA"/>
</dbReference>
<dbReference type="InterPro" id="IPR004859">
    <property type="entry name" value="Xrn1_N"/>
</dbReference>
<feature type="non-terminal residue" evidence="2">
    <location>
        <position position="140"/>
    </location>
</feature>
<feature type="domain" description="Xrn1 N-terminal" evidence="1">
    <location>
        <begin position="1"/>
        <end position="140"/>
    </location>
</feature>